<evidence type="ECO:0000259" key="8">
    <source>
        <dbReference type="Pfam" id="PF21003"/>
    </source>
</evidence>
<dbReference type="GO" id="GO:0005737">
    <property type="term" value="C:cytoplasm"/>
    <property type="evidence" value="ECO:0007669"/>
    <property type="project" value="UniProtKB-SubCell"/>
</dbReference>
<comment type="caution">
    <text evidence="9">The sequence shown here is derived from an EMBL/GenBank/DDBJ whole genome shotgun (WGS) entry which is preliminary data.</text>
</comment>
<keyword evidence="1 6" id="KW-0963">Cytoplasm</keyword>
<dbReference type="PANTHER" id="PTHR38814:SF1">
    <property type="entry name" value="ENDONUCLEASE NUCS"/>
    <property type="match status" value="1"/>
</dbReference>
<dbReference type="InterPro" id="IPR011335">
    <property type="entry name" value="Restrct_endonuc-II-like"/>
</dbReference>
<dbReference type="RefSeq" id="WP_285273366.1">
    <property type="nucleotide sequence ID" value="NZ_JASNVW010000001.1"/>
</dbReference>
<dbReference type="AlphaFoldDB" id="A0ABD4Z518"/>
<accession>A0ABD4Z518</accession>
<dbReference type="InterPro" id="IPR048301">
    <property type="entry name" value="NucS_C"/>
</dbReference>
<reference evidence="9 10" key="1">
    <citation type="submission" date="2023-05" db="EMBL/GenBank/DDBJ databases">
        <title>A new hyperthermophilic archaea 'Ignisphaera cupida' sp. nov. and description of the family 'Ignisphaeraceae' fam. nov.</title>
        <authorList>
            <person name="Podosokorskaya O.A."/>
            <person name="Elcheninov A.G."/>
            <person name="Klukina A."/>
            <person name="Merkel A.Y."/>
        </authorList>
    </citation>
    <scope>NUCLEOTIDE SEQUENCE [LARGE SCALE GENOMIC DNA]</scope>
    <source>
        <strain evidence="9 10">4213-co</strain>
    </source>
</reference>
<keyword evidence="2 6" id="KW-0540">Nuclease</keyword>
<dbReference type="InterPro" id="IPR049173">
    <property type="entry name" value="NucS_N_sf"/>
</dbReference>
<dbReference type="SUPFAM" id="SSF52980">
    <property type="entry name" value="Restriction endonuclease-like"/>
    <property type="match status" value="1"/>
</dbReference>
<dbReference type="CDD" id="cd22341">
    <property type="entry name" value="NucS-like"/>
    <property type="match status" value="1"/>
</dbReference>
<dbReference type="Proteomes" id="UP001529235">
    <property type="component" value="Unassembled WGS sequence"/>
</dbReference>
<keyword evidence="3 6" id="KW-0255">Endonuclease</keyword>
<dbReference type="InterPro" id="IPR002793">
    <property type="entry name" value="Endonuclease_NucS"/>
</dbReference>
<feature type="domain" description="Endonuclease NucS C-terminal" evidence="7">
    <location>
        <begin position="130"/>
        <end position="245"/>
    </location>
</feature>
<dbReference type="Pfam" id="PF01939">
    <property type="entry name" value="NucS_C"/>
    <property type="match status" value="1"/>
</dbReference>
<dbReference type="Gene3D" id="3.40.1350.10">
    <property type="match status" value="1"/>
</dbReference>
<evidence type="ECO:0000256" key="5">
    <source>
        <dbReference type="ARBA" id="ARBA00023125"/>
    </source>
</evidence>
<dbReference type="Gene3D" id="2.70.180.20">
    <property type="match status" value="1"/>
</dbReference>
<dbReference type="GO" id="GO:0000014">
    <property type="term" value="F:single-stranded DNA endodeoxyribonuclease activity"/>
    <property type="evidence" value="ECO:0007669"/>
    <property type="project" value="UniProtKB-UniRule"/>
</dbReference>
<keyword evidence="4 6" id="KW-0378">Hydrolase</keyword>
<dbReference type="GO" id="GO:0003677">
    <property type="term" value="F:DNA binding"/>
    <property type="evidence" value="ECO:0007669"/>
    <property type="project" value="UniProtKB-KW"/>
</dbReference>
<sequence length="254" mass="28349">MSKCISIDPKDSCLETIIKLNNAKSRNVIIIVGEMNIEYVGRASSYAPSGTRLLIAKPDGSLIIHEASKVEPLNWQPPKSQIHFECRDNKIFVKSSRKIPPEDVFIEINNVYLISICQLVTTKLVVIGRESDIVKMIVSNPGIIEPDAKVVGTDIATTYGKIDILLRKENGTLIVVEVKNEKAGISAALQLKRYVDFYREKGLEAKGILIAPSITSEALNFLIRENIIFIDLNRMLQLVNINNVKKLDKYIKGS</sequence>
<organism evidence="9 10">
    <name type="scientific">Ignisphaera cupida</name>
    <dbReference type="NCBI Taxonomy" id="3050454"/>
    <lineage>
        <taxon>Archaea</taxon>
        <taxon>Thermoproteota</taxon>
        <taxon>Thermoprotei</taxon>
        <taxon>Desulfurococcales</taxon>
        <taxon>Desulfurococcaceae</taxon>
        <taxon>Ignisphaera</taxon>
    </lineage>
</organism>
<dbReference type="HAMAP" id="MF_00722">
    <property type="entry name" value="NucS"/>
    <property type="match status" value="1"/>
</dbReference>
<keyword evidence="10" id="KW-1185">Reference proteome</keyword>
<comment type="function">
    <text evidence="6">Cleaves both 3' and 5' ssDNA extremities of branched DNA structures.</text>
</comment>
<evidence type="ECO:0000256" key="1">
    <source>
        <dbReference type="ARBA" id="ARBA00022490"/>
    </source>
</evidence>
<dbReference type="PANTHER" id="PTHR38814">
    <property type="entry name" value="ENDONUCLEASE NUCS"/>
    <property type="match status" value="1"/>
</dbReference>
<evidence type="ECO:0000313" key="10">
    <source>
        <dbReference type="Proteomes" id="UP001529235"/>
    </source>
</evidence>
<evidence type="ECO:0000256" key="3">
    <source>
        <dbReference type="ARBA" id="ARBA00022759"/>
    </source>
</evidence>
<evidence type="ECO:0000256" key="4">
    <source>
        <dbReference type="ARBA" id="ARBA00022801"/>
    </source>
</evidence>
<dbReference type="EMBL" id="JASNVW010000001">
    <property type="protein sequence ID" value="MDK6028401.1"/>
    <property type="molecule type" value="Genomic_DNA"/>
</dbReference>
<protein>
    <recommendedName>
        <fullName evidence="6">Endonuclease NucS</fullName>
        <ecNumber evidence="6">3.1.-.-</ecNumber>
    </recommendedName>
</protein>
<comment type="similarity">
    <text evidence="6">Belongs to the NucS endonuclease family.</text>
</comment>
<dbReference type="InterPro" id="IPR011856">
    <property type="entry name" value="tRNA_endonuc-like_dom_sf"/>
</dbReference>
<gene>
    <name evidence="6 9" type="primary">nucS</name>
    <name evidence="9" type="ORF">QPL79_03365</name>
</gene>
<evidence type="ECO:0000259" key="7">
    <source>
        <dbReference type="Pfam" id="PF01939"/>
    </source>
</evidence>
<dbReference type="NCBIfam" id="NF003270">
    <property type="entry name" value="PRK04247.1"/>
    <property type="match status" value="1"/>
</dbReference>
<dbReference type="Pfam" id="PF21003">
    <property type="entry name" value="NucS_N"/>
    <property type="match status" value="1"/>
</dbReference>
<feature type="domain" description="Endonuclease NucS N-terminal PH-like" evidence="8">
    <location>
        <begin position="26"/>
        <end position="118"/>
    </location>
</feature>
<comment type="subcellular location">
    <subcellularLocation>
        <location evidence="6">Cytoplasm</location>
    </subcellularLocation>
</comment>
<dbReference type="EC" id="3.1.-.-" evidence="6"/>
<keyword evidence="5 6" id="KW-0238">DNA-binding</keyword>
<evidence type="ECO:0000256" key="2">
    <source>
        <dbReference type="ARBA" id="ARBA00022722"/>
    </source>
</evidence>
<evidence type="ECO:0000313" key="9">
    <source>
        <dbReference type="EMBL" id="MDK6028401.1"/>
    </source>
</evidence>
<dbReference type="InterPro" id="IPR048302">
    <property type="entry name" value="NucS_N"/>
</dbReference>
<name>A0ABD4Z518_9CREN</name>
<evidence type="ECO:0000256" key="6">
    <source>
        <dbReference type="HAMAP-Rule" id="MF_00722"/>
    </source>
</evidence>
<proteinExistence type="inferred from homology"/>